<dbReference type="SMART" id="SM00862">
    <property type="entry name" value="Trans_reg_C"/>
    <property type="match status" value="1"/>
</dbReference>
<keyword evidence="2" id="KW-0963">Cytoplasm</keyword>
<dbReference type="SUPFAM" id="SSF46894">
    <property type="entry name" value="C-terminal effector domain of the bipartite response regulators"/>
    <property type="match status" value="1"/>
</dbReference>
<evidence type="ECO:0000259" key="11">
    <source>
        <dbReference type="PROSITE" id="PS50110"/>
    </source>
</evidence>
<dbReference type="Pfam" id="PF00486">
    <property type="entry name" value="Trans_reg_C"/>
    <property type="match status" value="1"/>
</dbReference>
<dbReference type="PROSITE" id="PS50110">
    <property type="entry name" value="RESPONSE_REGULATORY"/>
    <property type="match status" value="1"/>
</dbReference>
<evidence type="ECO:0000256" key="10">
    <source>
        <dbReference type="PROSITE-ProRule" id="PRU01091"/>
    </source>
</evidence>
<evidence type="ECO:0000256" key="9">
    <source>
        <dbReference type="PROSITE-ProRule" id="PRU00169"/>
    </source>
</evidence>
<dbReference type="EMBL" id="WTYM01000057">
    <property type="protein sequence ID" value="MXO60784.1"/>
    <property type="molecule type" value="Genomic_DNA"/>
</dbReference>
<evidence type="ECO:0000256" key="3">
    <source>
        <dbReference type="ARBA" id="ARBA00022553"/>
    </source>
</evidence>
<dbReference type="Proteomes" id="UP000433652">
    <property type="component" value="Unassembled WGS sequence"/>
</dbReference>
<keyword evidence="3 9" id="KW-0597">Phosphoprotein</keyword>
<sequence>MRPTPTRTVSSQLPSARPDATTCVTNGVSAVHNAPANGPRGGIEIVSTESAPTRLLLVDDEPSLREPLADYLTRQGFVVRQAEDAAKARSALLEETPDLVLLDIMMPGEDGLSLCRHLTESKNLPVILLTAKGEAMDRIVGLEIGADDYVPKPFEPRELVARIRSVLRRISKGGPPPEEDALYEFDGWMLDPLKRKLTDPHGAVVPISSAEFRLLVAFVSHPRQVLDRDRLLDMVQGREAHLFDRAVDNQVSRLRRKMETDSRDPKLIQTVWGGGYRLAADVRRVASDRD</sequence>
<dbReference type="OrthoDB" id="7407049at2"/>
<dbReference type="InterPro" id="IPR036388">
    <property type="entry name" value="WH-like_DNA-bd_sf"/>
</dbReference>
<dbReference type="CDD" id="cd00383">
    <property type="entry name" value="trans_reg_C"/>
    <property type="match status" value="1"/>
</dbReference>
<evidence type="ECO:0000256" key="5">
    <source>
        <dbReference type="ARBA" id="ARBA00023015"/>
    </source>
</evidence>
<comment type="caution">
    <text evidence="13">The sequence shown here is derived from an EMBL/GenBank/DDBJ whole genome shotgun (WGS) entry which is preliminary data.</text>
</comment>
<dbReference type="InterPro" id="IPR001789">
    <property type="entry name" value="Sig_transdc_resp-reg_receiver"/>
</dbReference>
<feature type="DNA-binding region" description="OmpR/PhoB-type" evidence="10">
    <location>
        <begin position="180"/>
        <end position="280"/>
    </location>
</feature>
<dbReference type="Pfam" id="PF00072">
    <property type="entry name" value="Response_reg"/>
    <property type="match status" value="1"/>
</dbReference>
<proteinExistence type="predicted"/>
<protein>
    <recommendedName>
        <fullName evidence="8">Regulatory protein VirG</fullName>
    </recommendedName>
</protein>
<evidence type="ECO:0000256" key="7">
    <source>
        <dbReference type="ARBA" id="ARBA00023163"/>
    </source>
</evidence>
<dbReference type="SMART" id="SM00448">
    <property type="entry name" value="REC"/>
    <property type="match status" value="1"/>
</dbReference>
<dbReference type="FunFam" id="1.10.10.10:FF:000099">
    <property type="entry name" value="Two-component system response regulator TorR"/>
    <property type="match status" value="1"/>
</dbReference>
<dbReference type="InterPro" id="IPR016032">
    <property type="entry name" value="Sig_transdc_resp-reg_C-effctor"/>
</dbReference>
<name>A0A6I4SXG4_9SPHN</name>
<dbReference type="GO" id="GO:0006355">
    <property type="term" value="P:regulation of DNA-templated transcription"/>
    <property type="evidence" value="ECO:0007669"/>
    <property type="project" value="InterPro"/>
</dbReference>
<comment type="subcellular location">
    <subcellularLocation>
        <location evidence="1">Cytoplasm</location>
    </subcellularLocation>
</comment>
<dbReference type="PROSITE" id="PS51755">
    <property type="entry name" value="OMPR_PHOB"/>
    <property type="match status" value="1"/>
</dbReference>
<evidence type="ECO:0000256" key="1">
    <source>
        <dbReference type="ARBA" id="ARBA00004496"/>
    </source>
</evidence>
<dbReference type="FunFam" id="3.40.50.2300:FF:000001">
    <property type="entry name" value="DNA-binding response regulator PhoB"/>
    <property type="match status" value="1"/>
</dbReference>
<reference evidence="13 14" key="1">
    <citation type="submission" date="2019-12" db="EMBL/GenBank/DDBJ databases">
        <title>Genomic-based taxomic classification of the family Erythrobacteraceae.</title>
        <authorList>
            <person name="Xu L."/>
        </authorList>
    </citation>
    <scope>NUCLEOTIDE SEQUENCE [LARGE SCALE GENOMIC DNA]</scope>
    <source>
        <strain evidence="13 14">MCCC 1K01500</strain>
    </source>
</reference>
<evidence type="ECO:0000259" key="12">
    <source>
        <dbReference type="PROSITE" id="PS51755"/>
    </source>
</evidence>
<feature type="modified residue" description="4-aspartylphosphate" evidence="9">
    <location>
        <position position="103"/>
    </location>
</feature>
<keyword evidence="7" id="KW-0804">Transcription</keyword>
<evidence type="ECO:0000313" key="13">
    <source>
        <dbReference type="EMBL" id="MXO60784.1"/>
    </source>
</evidence>
<evidence type="ECO:0000256" key="4">
    <source>
        <dbReference type="ARBA" id="ARBA00023012"/>
    </source>
</evidence>
<organism evidence="13 14">
    <name type="scientific">Croceibacterium salegens</name>
    <dbReference type="NCBI Taxonomy" id="1737568"/>
    <lineage>
        <taxon>Bacteria</taxon>
        <taxon>Pseudomonadati</taxon>
        <taxon>Pseudomonadota</taxon>
        <taxon>Alphaproteobacteria</taxon>
        <taxon>Sphingomonadales</taxon>
        <taxon>Erythrobacteraceae</taxon>
        <taxon>Croceibacterium</taxon>
    </lineage>
</organism>
<feature type="domain" description="OmpR/PhoB-type" evidence="12">
    <location>
        <begin position="180"/>
        <end position="280"/>
    </location>
</feature>
<keyword evidence="6 10" id="KW-0238">DNA-binding</keyword>
<dbReference type="Gene3D" id="3.40.50.2300">
    <property type="match status" value="1"/>
</dbReference>
<dbReference type="GO" id="GO:0005829">
    <property type="term" value="C:cytosol"/>
    <property type="evidence" value="ECO:0007669"/>
    <property type="project" value="TreeGrafter"/>
</dbReference>
<dbReference type="GO" id="GO:0000156">
    <property type="term" value="F:phosphorelay response regulator activity"/>
    <property type="evidence" value="ECO:0007669"/>
    <property type="project" value="TreeGrafter"/>
</dbReference>
<accession>A0A6I4SXG4</accession>
<dbReference type="GO" id="GO:0000976">
    <property type="term" value="F:transcription cis-regulatory region binding"/>
    <property type="evidence" value="ECO:0007669"/>
    <property type="project" value="TreeGrafter"/>
</dbReference>
<evidence type="ECO:0000256" key="6">
    <source>
        <dbReference type="ARBA" id="ARBA00023125"/>
    </source>
</evidence>
<dbReference type="InterPro" id="IPR001867">
    <property type="entry name" value="OmpR/PhoB-type_DNA-bd"/>
</dbReference>
<gene>
    <name evidence="13" type="ORF">GRI89_14670</name>
</gene>
<dbReference type="Gene3D" id="1.10.10.10">
    <property type="entry name" value="Winged helix-like DNA-binding domain superfamily/Winged helix DNA-binding domain"/>
    <property type="match status" value="1"/>
</dbReference>
<evidence type="ECO:0000313" key="14">
    <source>
        <dbReference type="Proteomes" id="UP000433652"/>
    </source>
</evidence>
<dbReference type="AlphaFoldDB" id="A0A6I4SXG4"/>
<evidence type="ECO:0000256" key="8">
    <source>
        <dbReference type="ARBA" id="ARBA00067337"/>
    </source>
</evidence>
<evidence type="ECO:0000256" key="2">
    <source>
        <dbReference type="ARBA" id="ARBA00022490"/>
    </source>
</evidence>
<feature type="domain" description="Response regulatory" evidence="11">
    <location>
        <begin position="54"/>
        <end position="167"/>
    </location>
</feature>
<keyword evidence="5" id="KW-0805">Transcription regulation</keyword>
<dbReference type="GO" id="GO:0032993">
    <property type="term" value="C:protein-DNA complex"/>
    <property type="evidence" value="ECO:0007669"/>
    <property type="project" value="TreeGrafter"/>
</dbReference>
<keyword evidence="4" id="KW-0902">Two-component regulatory system</keyword>
<dbReference type="SUPFAM" id="SSF52172">
    <property type="entry name" value="CheY-like"/>
    <property type="match status" value="1"/>
</dbReference>
<keyword evidence="14" id="KW-1185">Reference proteome</keyword>
<dbReference type="Gene3D" id="6.10.250.690">
    <property type="match status" value="1"/>
</dbReference>
<dbReference type="InterPro" id="IPR039420">
    <property type="entry name" value="WalR-like"/>
</dbReference>
<dbReference type="InterPro" id="IPR011006">
    <property type="entry name" value="CheY-like_superfamily"/>
</dbReference>
<dbReference type="PANTHER" id="PTHR48111">
    <property type="entry name" value="REGULATOR OF RPOS"/>
    <property type="match status" value="1"/>
</dbReference>
<dbReference type="PANTHER" id="PTHR48111:SF4">
    <property type="entry name" value="DNA-BINDING DUAL TRANSCRIPTIONAL REGULATOR OMPR"/>
    <property type="match status" value="1"/>
</dbReference>